<proteinExistence type="predicted"/>
<evidence type="ECO:0000256" key="1">
    <source>
        <dbReference type="SAM" id="Phobius"/>
    </source>
</evidence>
<feature type="transmembrane region" description="Helical" evidence="1">
    <location>
        <begin position="12"/>
        <end position="35"/>
    </location>
</feature>
<accession>A0A4R5TV59</accession>
<keyword evidence="1" id="KW-1133">Transmembrane helix</keyword>
<dbReference type="InterPro" id="IPR008620">
    <property type="entry name" value="FixH"/>
</dbReference>
<organism evidence="2 3">
    <name type="scientific">Luteimonas aestuarii</name>
    <dbReference type="NCBI Taxonomy" id="453837"/>
    <lineage>
        <taxon>Bacteria</taxon>
        <taxon>Pseudomonadati</taxon>
        <taxon>Pseudomonadota</taxon>
        <taxon>Gammaproteobacteria</taxon>
        <taxon>Lysobacterales</taxon>
        <taxon>Lysobacteraceae</taxon>
        <taxon>Luteimonas</taxon>
    </lineage>
</organism>
<keyword evidence="3" id="KW-1185">Reference proteome</keyword>
<dbReference type="Pfam" id="PF05751">
    <property type="entry name" value="FixH"/>
    <property type="match status" value="1"/>
</dbReference>
<dbReference type="OrthoDB" id="5948217at2"/>
<dbReference type="RefSeq" id="WP_133321419.1">
    <property type="nucleotide sequence ID" value="NZ_SMTF01000004.1"/>
</dbReference>
<keyword evidence="1" id="KW-0812">Transmembrane</keyword>
<sequence>MQENKPFWKVPMMWLVIGLPLASVVAGLSLLAIAIRSGGADVVRDDVQRVSQIQTADLGADGRARELRLSAVLRADDGVLQVIPATGDFDAGATLRLVLAHPTRAIEDIEVELPPADGGWQVRYALDDSHDWLVELASAEGGWRLRGRLPRQQHATRLAPALAQ</sequence>
<protein>
    <submittedName>
        <fullName evidence="2">Nitrogen fixation protein FixH</fullName>
    </submittedName>
</protein>
<comment type="caution">
    <text evidence="2">The sequence shown here is derived from an EMBL/GenBank/DDBJ whole genome shotgun (WGS) entry which is preliminary data.</text>
</comment>
<dbReference type="Proteomes" id="UP000294796">
    <property type="component" value="Unassembled WGS sequence"/>
</dbReference>
<keyword evidence="1" id="KW-0472">Membrane</keyword>
<gene>
    <name evidence="2" type="ORF">E2F46_07255</name>
</gene>
<dbReference type="AlphaFoldDB" id="A0A4R5TV59"/>
<evidence type="ECO:0000313" key="3">
    <source>
        <dbReference type="Proteomes" id="UP000294796"/>
    </source>
</evidence>
<name>A0A4R5TV59_9GAMM</name>
<dbReference type="EMBL" id="SMTF01000004">
    <property type="protein sequence ID" value="TDK24967.1"/>
    <property type="molecule type" value="Genomic_DNA"/>
</dbReference>
<evidence type="ECO:0000313" key="2">
    <source>
        <dbReference type="EMBL" id="TDK24967.1"/>
    </source>
</evidence>
<reference evidence="2 3" key="1">
    <citation type="submission" date="2019-03" db="EMBL/GenBank/DDBJ databases">
        <title>Luteimonas zhaokaii sp.nov., isolated from the rectal contents of Plateau pika in Yushu, Qinghai Province, China.</title>
        <authorList>
            <person name="Zhang G."/>
        </authorList>
    </citation>
    <scope>NUCLEOTIDE SEQUENCE [LARGE SCALE GENOMIC DNA]</scope>
    <source>
        <strain evidence="2 3">B9</strain>
    </source>
</reference>